<dbReference type="Gene3D" id="1.10.10.60">
    <property type="entry name" value="Homeodomain-like"/>
    <property type="match status" value="1"/>
</dbReference>
<evidence type="ECO:0000259" key="3">
    <source>
        <dbReference type="PROSITE" id="PS01124"/>
    </source>
</evidence>
<dbReference type="RefSeq" id="WP_201857941.1">
    <property type="nucleotide sequence ID" value="NZ_JAERRG010000044.1"/>
</dbReference>
<name>A0ABS1Q8B7_9ACTN</name>
<keyword evidence="2" id="KW-0804">Transcription</keyword>
<gene>
    <name evidence="4" type="ORF">JK364_48975</name>
</gene>
<keyword evidence="5" id="KW-1185">Reference proteome</keyword>
<dbReference type="Pfam" id="PF12833">
    <property type="entry name" value="HTH_18"/>
    <property type="match status" value="1"/>
</dbReference>
<proteinExistence type="predicted"/>
<dbReference type="EMBL" id="JAERRG010000044">
    <property type="protein sequence ID" value="MBL1120176.1"/>
    <property type="molecule type" value="Genomic_DNA"/>
</dbReference>
<evidence type="ECO:0000256" key="1">
    <source>
        <dbReference type="ARBA" id="ARBA00023015"/>
    </source>
</evidence>
<protein>
    <submittedName>
        <fullName evidence="4">Helix-turn-helix domain-containing protein</fullName>
    </submittedName>
</protein>
<keyword evidence="1" id="KW-0805">Transcription regulation</keyword>
<organism evidence="4 5">
    <name type="scientific">Streptomyces endocoffeicus</name>
    <dbReference type="NCBI Taxonomy" id="2898945"/>
    <lineage>
        <taxon>Bacteria</taxon>
        <taxon>Bacillati</taxon>
        <taxon>Actinomycetota</taxon>
        <taxon>Actinomycetes</taxon>
        <taxon>Kitasatosporales</taxon>
        <taxon>Streptomycetaceae</taxon>
        <taxon>Streptomyces</taxon>
    </lineage>
</organism>
<evidence type="ECO:0000313" key="5">
    <source>
        <dbReference type="Proteomes" id="UP000621510"/>
    </source>
</evidence>
<dbReference type="InterPro" id="IPR018060">
    <property type="entry name" value="HTH_AraC"/>
</dbReference>
<dbReference type="Proteomes" id="UP000621510">
    <property type="component" value="Unassembled WGS sequence"/>
</dbReference>
<dbReference type="InterPro" id="IPR009057">
    <property type="entry name" value="Homeodomain-like_sf"/>
</dbReference>
<dbReference type="SUPFAM" id="SSF46689">
    <property type="entry name" value="Homeodomain-like"/>
    <property type="match status" value="1"/>
</dbReference>
<feature type="domain" description="HTH araC/xylS-type" evidence="3">
    <location>
        <begin position="1"/>
        <end position="56"/>
    </location>
</feature>
<accession>A0ABS1Q8B7</accession>
<dbReference type="PROSITE" id="PS01124">
    <property type="entry name" value="HTH_ARAC_FAMILY_2"/>
    <property type="match status" value="1"/>
</dbReference>
<reference evidence="4 5" key="1">
    <citation type="submission" date="2021-01" db="EMBL/GenBank/DDBJ databases">
        <title>WGS of actinomycetes isolated from Thailand.</title>
        <authorList>
            <person name="Thawai C."/>
        </authorList>
    </citation>
    <scope>NUCLEOTIDE SEQUENCE [LARGE SCALE GENOMIC DNA]</scope>
    <source>
        <strain evidence="4 5">CA3R110</strain>
    </source>
</reference>
<comment type="caution">
    <text evidence="4">The sequence shown here is derived from an EMBL/GenBank/DDBJ whole genome shotgun (WGS) entry which is preliminary data.</text>
</comment>
<evidence type="ECO:0000256" key="2">
    <source>
        <dbReference type="ARBA" id="ARBA00023163"/>
    </source>
</evidence>
<evidence type="ECO:0000313" key="4">
    <source>
        <dbReference type="EMBL" id="MBL1120176.1"/>
    </source>
</evidence>
<sequence length="59" mass="6834">MAYLGRLRAERAAALLIETDLPVAAIGRRVSWPDPNCTSRRFRHHYGMSPAHYRERLRA</sequence>